<comment type="caution">
    <text evidence="3">The sequence shown here is derived from an EMBL/GenBank/DDBJ whole genome shotgun (WGS) entry which is preliminary data.</text>
</comment>
<evidence type="ECO:0000313" key="4">
    <source>
        <dbReference type="Proteomes" id="UP001237595"/>
    </source>
</evidence>
<keyword evidence="4" id="KW-1185">Reference proteome</keyword>
<organism evidence="3 4">
    <name type="scientific">Saccharopolyspora ipomoeae</name>
    <dbReference type="NCBI Taxonomy" id="3042027"/>
    <lineage>
        <taxon>Bacteria</taxon>
        <taxon>Bacillati</taxon>
        <taxon>Actinomycetota</taxon>
        <taxon>Actinomycetes</taxon>
        <taxon>Pseudonocardiales</taxon>
        <taxon>Pseudonocardiaceae</taxon>
        <taxon>Saccharopolyspora</taxon>
    </lineage>
</organism>
<reference evidence="3 4" key="1">
    <citation type="submission" date="2023-04" db="EMBL/GenBank/DDBJ databases">
        <title>Draft genome sequence of Saccharopolyspora sp. TS4A08 isolated from sweet potato rhizospheric soil.</title>
        <authorList>
            <person name="Suksaard P."/>
            <person name="Duangmal K."/>
        </authorList>
    </citation>
    <scope>NUCLEOTIDE SEQUENCE [LARGE SCALE GENOMIC DNA]</scope>
    <source>
        <strain evidence="3 4">TS4A08</strain>
    </source>
</reference>
<evidence type="ECO:0000313" key="3">
    <source>
        <dbReference type="EMBL" id="MDI2030475.1"/>
    </source>
</evidence>
<feature type="transmembrane region" description="Helical" evidence="1">
    <location>
        <begin position="12"/>
        <end position="35"/>
    </location>
</feature>
<dbReference type="InterPro" id="IPR018649">
    <property type="entry name" value="SHOCT"/>
</dbReference>
<evidence type="ECO:0000259" key="2">
    <source>
        <dbReference type="Pfam" id="PF09851"/>
    </source>
</evidence>
<keyword evidence="1" id="KW-1133">Transmembrane helix</keyword>
<dbReference type="Proteomes" id="UP001237595">
    <property type="component" value="Unassembled WGS sequence"/>
</dbReference>
<protein>
    <submittedName>
        <fullName evidence="3">SHOCT domain-containing protein</fullName>
    </submittedName>
</protein>
<keyword evidence="1" id="KW-0812">Transmembrane</keyword>
<dbReference type="RefSeq" id="WP_281456791.1">
    <property type="nucleotide sequence ID" value="NZ_JASAOF010000011.1"/>
</dbReference>
<dbReference type="Pfam" id="PF09851">
    <property type="entry name" value="SHOCT"/>
    <property type="match status" value="1"/>
</dbReference>
<sequence>MMFGDGGMGVWGFAFMTANTVLFWVVIVLGIIALVRYLSRTDAHGGGSQEPTGSAQRLLADRFARGEIDEDEYQRRLQVLGERARRR</sequence>
<accession>A0ABT6PR39</accession>
<evidence type="ECO:0000256" key="1">
    <source>
        <dbReference type="SAM" id="Phobius"/>
    </source>
</evidence>
<feature type="domain" description="SHOCT" evidence="2">
    <location>
        <begin position="57"/>
        <end position="80"/>
    </location>
</feature>
<dbReference type="EMBL" id="JASAOF010000011">
    <property type="protein sequence ID" value="MDI2030475.1"/>
    <property type="molecule type" value="Genomic_DNA"/>
</dbReference>
<gene>
    <name evidence="3" type="ORF">QFW96_17720</name>
</gene>
<name>A0ABT6PR39_9PSEU</name>
<proteinExistence type="predicted"/>
<keyword evidence="1" id="KW-0472">Membrane</keyword>